<sequence>MDDHYGRRAAMTVDRWRGPNQADDLAMLRADHPNLLAALAWSTETPGEAAAGARLASELRYHWIAGGFLTYRRRWLERLLDRLEAGVPERGDALWVAAWVALIQGDRTVARRYQQECARLAEDLGDRAMTGHATHWGALLALFEGDLPEAIELYGRSIGIHRSVGDLAAELTAAFQLAMAQEYAGNRRDALQTCQEVLELSSRHGELWSHAYALWVSAICHLHQDNLGEAKSAITGVMEIECDFRDGVCTALSTEVISWVATAYGHFENAAALAGIARSVWQHLGTTLAAFGPHALADGQACAARIDAELGAERAAEIRARYAGVGGPEAVRLGLDMAARAGPPDLGDHRTAVLPAAGGGLPPDRSRAAGRARGAPWTGTSSESCASSTSPRTQVVSWVASTTGQPTRGREA</sequence>
<dbReference type="InterPro" id="IPR011990">
    <property type="entry name" value="TPR-like_helical_dom_sf"/>
</dbReference>
<name>A0A511CY79_9PSEU</name>
<dbReference type="EMBL" id="BJVI01000001">
    <property type="protein sequence ID" value="GEL16194.1"/>
    <property type="molecule type" value="Genomic_DNA"/>
</dbReference>
<dbReference type="SUPFAM" id="SSF48452">
    <property type="entry name" value="TPR-like"/>
    <property type="match status" value="1"/>
</dbReference>
<dbReference type="PANTHER" id="PTHR47691:SF3">
    <property type="entry name" value="HTH-TYPE TRANSCRIPTIONAL REGULATOR RV0890C-RELATED"/>
    <property type="match status" value="1"/>
</dbReference>
<feature type="compositionally biased region" description="Low complexity" evidence="1">
    <location>
        <begin position="369"/>
        <end position="393"/>
    </location>
</feature>
<evidence type="ECO:0008006" key="4">
    <source>
        <dbReference type="Google" id="ProtNLM"/>
    </source>
</evidence>
<dbReference type="STRING" id="1123024.GCA_000423625_01159"/>
<proteinExistence type="predicted"/>
<dbReference type="Proteomes" id="UP000321328">
    <property type="component" value="Unassembled WGS sequence"/>
</dbReference>
<accession>A0A511CY79</accession>
<evidence type="ECO:0000313" key="3">
    <source>
        <dbReference type="Proteomes" id="UP000321328"/>
    </source>
</evidence>
<feature type="compositionally biased region" description="Polar residues" evidence="1">
    <location>
        <begin position="394"/>
        <end position="406"/>
    </location>
</feature>
<evidence type="ECO:0000313" key="2">
    <source>
        <dbReference type="EMBL" id="GEL16194.1"/>
    </source>
</evidence>
<dbReference type="AlphaFoldDB" id="A0A511CY79"/>
<evidence type="ECO:0000256" key="1">
    <source>
        <dbReference type="SAM" id="MobiDB-lite"/>
    </source>
</evidence>
<keyword evidence="3" id="KW-1185">Reference proteome</keyword>
<protein>
    <recommendedName>
        <fullName evidence="4">MalT-like TPR region domain-containing protein</fullName>
    </recommendedName>
</protein>
<comment type="caution">
    <text evidence="2">The sequence shown here is derived from an EMBL/GenBank/DDBJ whole genome shotgun (WGS) entry which is preliminary data.</text>
</comment>
<dbReference type="Gene3D" id="1.25.40.10">
    <property type="entry name" value="Tetratricopeptide repeat domain"/>
    <property type="match status" value="1"/>
</dbReference>
<reference evidence="2 3" key="1">
    <citation type="submission" date="2019-07" db="EMBL/GenBank/DDBJ databases">
        <title>Whole genome shotgun sequence of Pseudonocardia asaccharolytica NBRC 16224.</title>
        <authorList>
            <person name="Hosoyama A."/>
            <person name="Uohara A."/>
            <person name="Ohji S."/>
            <person name="Ichikawa N."/>
        </authorList>
    </citation>
    <scope>NUCLEOTIDE SEQUENCE [LARGE SCALE GENOMIC DNA]</scope>
    <source>
        <strain evidence="2 3">NBRC 16224</strain>
    </source>
</reference>
<gene>
    <name evidence="2" type="ORF">PA7_00310</name>
</gene>
<dbReference type="PANTHER" id="PTHR47691">
    <property type="entry name" value="REGULATOR-RELATED"/>
    <property type="match status" value="1"/>
</dbReference>
<organism evidence="2 3">
    <name type="scientific">Pseudonocardia asaccharolytica DSM 44247 = NBRC 16224</name>
    <dbReference type="NCBI Taxonomy" id="1123024"/>
    <lineage>
        <taxon>Bacteria</taxon>
        <taxon>Bacillati</taxon>
        <taxon>Actinomycetota</taxon>
        <taxon>Actinomycetes</taxon>
        <taxon>Pseudonocardiales</taxon>
        <taxon>Pseudonocardiaceae</taxon>
        <taxon>Pseudonocardia</taxon>
    </lineage>
</organism>
<feature type="region of interest" description="Disordered" evidence="1">
    <location>
        <begin position="356"/>
        <end position="412"/>
    </location>
</feature>